<name>D2ZU32_NEIM2</name>
<accession>D2ZU32</accession>
<dbReference type="AlphaFoldDB" id="D2ZU32"/>
<evidence type="ECO:0000313" key="2">
    <source>
        <dbReference type="Proteomes" id="UP000003344"/>
    </source>
</evidence>
<dbReference type="EMBL" id="ACDX02000003">
    <property type="protein sequence ID" value="EFC89217.1"/>
    <property type="molecule type" value="Genomic_DNA"/>
</dbReference>
<evidence type="ECO:0000313" key="1">
    <source>
        <dbReference type="EMBL" id="EFC89217.1"/>
    </source>
</evidence>
<dbReference type="Proteomes" id="UP000003344">
    <property type="component" value="Unassembled WGS sequence"/>
</dbReference>
<comment type="caution">
    <text evidence="1">The sequence shown here is derived from an EMBL/GenBank/DDBJ whole genome shotgun (WGS) entry which is preliminary data.</text>
</comment>
<protein>
    <submittedName>
        <fullName evidence="1">Uncharacterized protein</fullName>
    </submittedName>
</protein>
<gene>
    <name evidence="1" type="ORF">NEIMUCOT_04120</name>
</gene>
<organism evidence="1 2">
    <name type="scientific">Neisseria mucosa (strain ATCC 25996 / DSM 4631 / NCTC 10774 / M26)</name>
    <dbReference type="NCBI Taxonomy" id="546266"/>
    <lineage>
        <taxon>Bacteria</taxon>
        <taxon>Pseudomonadati</taxon>
        <taxon>Pseudomonadota</taxon>
        <taxon>Betaproteobacteria</taxon>
        <taxon>Neisseriales</taxon>
        <taxon>Neisseriaceae</taxon>
        <taxon>Neisseria</taxon>
    </lineage>
</organism>
<sequence length="58" mass="6666">MNAFFPFRLGYTPFPPRRTGRAIKLRIERNQNHYLPAAFAFGTGIGRVFKKGRLKPDA</sequence>
<reference evidence="1 2" key="1">
    <citation type="submission" date="2009-10" db="EMBL/GenBank/DDBJ databases">
        <authorList>
            <person name="Weinstock G."/>
            <person name="Sodergren E."/>
            <person name="Clifton S."/>
            <person name="Fulton L."/>
            <person name="Fulton B."/>
            <person name="Courtney L."/>
            <person name="Fronick C."/>
            <person name="Harrison M."/>
            <person name="Strong C."/>
            <person name="Farmer C."/>
            <person name="Delahaunty K."/>
            <person name="Markovic C."/>
            <person name="Hall O."/>
            <person name="Minx P."/>
            <person name="Tomlinson C."/>
            <person name="Mitreva M."/>
            <person name="Nelson J."/>
            <person name="Hou S."/>
            <person name="Wollam A."/>
            <person name="Pepin K.H."/>
            <person name="Johnson M."/>
            <person name="Bhonagiri V."/>
            <person name="Nash W.E."/>
            <person name="Warren W."/>
            <person name="Chinwalla A."/>
            <person name="Mardis E.R."/>
            <person name="Wilson R.K."/>
        </authorList>
    </citation>
    <scope>NUCLEOTIDE SEQUENCE [LARGE SCALE GENOMIC DNA]</scope>
    <source>
        <strain evidence="2">ATCC 25996 / DSM 4631 / NCTC 10774 / M26</strain>
    </source>
</reference>
<proteinExistence type="predicted"/>